<dbReference type="GO" id="GO:0005634">
    <property type="term" value="C:nucleus"/>
    <property type="evidence" value="ECO:0007669"/>
    <property type="project" value="TreeGrafter"/>
</dbReference>
<dbReference type="SUPFAM" id="SSF52833">
    <property type="entry name" value="Thioredoxin-like"/>
    <property type="match status" value="1"/>
</dbReference>
<dbReference type="EMBL" id="JAODUP010000340">
    <property type="protein sequence ID" value="KAK2152069.1"/>
    <property type="molecule type" value="Genomic_DNA"/>
</dbReference>
<proteinExistence type="predicted"/>
<dbReference type="SUPFAM" id="SSF54236">
    <property type="entry name" value="Ubiquitin-like"/>
    <property type="match status" value="3"/>
</dbReference>
<evidence type="ECO:0000313" key="3">
    <source>
        <dbReference type="EMBL" id="KAK2152069.1"/>
    </source>
</evidence>
<feature type="domain" description="UBX" evidence="2">
    <location>
        <begin position="509"/>
        <end position="586"/>
    </location>
</feature>
<dbReference type="Pfam" id="PF00789">
    <property type="entry name" value="UBX"/>
    <property type="match status" value="1"/>
</dbReference>
<dbReference type="Gene3D" id="3.10.20.90">
    <property type="entry name" value="Phosphatidylinositol 3-kinase Catalytic Subunit, Chain A, domain 1"/>
    <property type="match status" value="3"/>
</dbReference>
<dbReference type="Pfam" id="PF21021">
    <property type="entry name" value="FAF1"/>
    <property type="match status" value="1"/>
</dbReference>
<dbReference type="SMART" id="SM00166">
    <property type="entry name" value="UBX"/>
    <property type="match status" value="1"/>
</dbReference>
<evidence type="ECO:0000313" key="4">
    <source>
        <dbReference type="Proteomes" id="UP001208570"/>
    </source>
</evidence>
<dbReference type="InterPro" id="IPR001012">
    <property type="entry name" value="UBX_dom"/>
</dbReference>
<dbReference type="Proteomes" id="UP001208570">
    <property type="component" value="Unassembled WGS sequence"/>
</dbReference>
<dbReference type="AlphaFoldDB" id="A0AAD9JFP1"/>
<dbReference type="SMART" id="SM00594">
    <property type="entry name" value="UAS"/>
    <property type="match status" value="1"/>
</dbReference>
<dbReference type="InterPro" id="IPR036249">
    <property type="entry name" value="Thioredoxin-like_sf"/>
</dbReference>
<dbReference type="GO" id="GO:0043130">
    <property type="term" value="F:ubiquitin binding"/>
    <property type="evidence" value="ECO:0007669"/>
    <property type="project" value="TreeGrafter"/>
</dbReference>
<feature type="region of interest" description="Disordered" evidence="1">
    <location>
        <begin position="462"/>
        <end position="486"/>
    </location>
</feature>
<dbReference type="Gene3D" id="3.40.30.10">
    <property type="entry name" value="Glutaredoxin"/>
    <property type="match status" value="1"/>
</dbReference>
<dbReference type="InterPro" id="IPR006577">
    <property type="entry name" value="UAS"/>
</dbReference>
<evidence type="ECO:0000256" key="1">
    <source>
        <dbReference type="SAM" id="MobiDB-lite"/>
    </source>
</evidence>
<dbReference type="InterPro" id="IPR049483">
    <property type="entry name" value="FAF1_2-like_UAS"/>
</dbReference>
<dbReference type="InterPro" id="IPR033043">
    <property type="entry name" value="FAF1-like_UBX"/>
</dbReference>
<keyword evidence="4" id="KW-1185">Reference proteome</keyword>
<dbReference type="CDD" id="cd14413">
    <property type="entry name" value="UBA_FAF1"/>
    <property type="match status" value="1"/>
</dbReference>
<sequence>MADHDQVLAEFQTVTGNEDIIECIAILEQNDWNLMEAVQLALASSDPEPVPQSIFGDSLPASHQLPEASRSNISFDEAVVGRSVQSLNAERHSVVNFPPAEAAASSVQPEVSFQSFSGFSIRSTTPPRLLNFKIEYRDRTIELSVFDNERVGKLKQLLEQEIGVPASKQNLCGWVSKHDRKVSDERPHLGSSSLERSEIILLCTILLERLSQMYTLNIHFKDNNKMYSVEYPGSKTVQEVKGDVYSMIDVPVSRQVWCGWPDSMDDDRMTLADSGIGFPCHSLEVSAAKPYSRSARTATKSRMKKTHKVMFGDCHPVFYIGSLENALKDALQCSARDRKLLAIYLHHDGSILSNVFCSQVLCSESIVTFLSNSFIIWAWDMTSESNKARLLTMCTQHFGSLAANTVRNIKPDELPLLLVISRNRGTNEVVHAIRGNTTADDMMFSLIHAHESFREQLQAEIQEEDEREARERVKREQDRAYEESLEADRAKAVRQSVANQLPDEPPPNCEEPCTVIRVRCPEGRNLVRRFLASDPLETLLNYIISEGYHINEFKVLATFPRRDLTQLDAKESLQTLKLVPQETVILEEKND</sequence>
<evidence type="ECO:0000259" key="2">
    <source>
        <dbReference type="PROSITE" id="PS50033"/>
    </source>
</evidence>
<dbReference type="PANTHER" id="PTHR23322">
    <property type="entry name" value="FAS-ASSOCIATED PROTEIN"/>
    <property type="match status" value="1"/>
</dbReference>
<dbReference type="PANTHER" id="PTHR23322:SF96">
    <property type="entry name" value="FAS-ASSOCIATED FACTOR 1"/>
    <property type="match status" value="1"/>
</dbReference>
<dbReference type="CDD" id="cd01771">
    <property type="entry name" value="UBX_UBXN3A"/>
    <property type="match status" value="1"/>
</dbReference>
<gene>
    <name evidence="3" type="ORF">LSH36_340g01038</name>
</gene>
<organism evidence="3 4">
    <name type="scientific">Paralvinella palmiformis</name>
    <dbReference type="NCBI Taxonomy" id="53620"/>
    <lineage>
        <taxon>Eukaryota</taxon>
        <taxon>Metazoa</taxon>
        <taxon>Spiralia</taxon>
        <taxon>Lophotrochozoa</taxon>
        <taxon>Annelida</taxon>
        <taxon>Polychaeta</taxon>
        <taxon>Sedentaria</taxon>
        <taxon>Canalipalpata</taxon>
        <taxon>Terebellida</taxon>
        <taxon>Terebelliformia</taxon>
        <taxon>Alvinellidae</taxon>
        <taxon>Paralvinella</taxon>
    </lineage>
</organism>
<name>A0AAD9JFP1_9ANNE</name>
<dbReference type="InterPro" id="IPR029071">
    <property type="entry name" value="Ubiquitin-like_domsf"/>
</dbReference>
<dbReference type="Pfam" id="PF14555">
    <property type="entry name" value="UBA_4"/>
    <property type="match status" value="1"/>
</dbReference>
<dbReference type="Gene3D" id="1.10.8.10">
    <property type="entry name" value="DNA helicase RuvA subunit, C-terminal domain"/>
    <property type="match status" value="1"/>
</dbReference>
<dbReference type="PROSITE" id="PS50033">
    <property type="entry name" value="UBX"/>
    <property type="match status" value="1"/>
</dbReference>
<reference evidence="3" key="1">
    <citation type="journal article" date="2023" name="Mol. Biol. Evol.">
        <title>Third-Generation Sequencing Reveals the Adaptive Role of the Epigenome in Three Deep-Sea Polychaetes.</title>
        <authorList>
            <person name="Perez M."/>
            <person name="Aroh O."/>
            <person name="Sun Y."/>
            <person name="Lan Y."/>
            <person name="Juniper S.K."/>
            <person name="Young C.R."/>
            <person name="Angers B."/>
            <person name="Qian P.Y."/>
        </authorList>
    </citation>
    <scope>NUCLEOTIDE SEQUENCE</scope>
    <source>
        <strain evidence="3">P08H-3</strain>
    </source>
</reference>
<protein>
    <recommendedName>
        <fullName evidence="2">UBX domain-containing protein</fullName>
    </recommendedName>
</protein>
<dbReference type="GO" id="GO:0036503">
    <property type="term" value="P:ERAD pathway"/>
    <property type="evidence" value="ECO:0007669"/>
    <property type="project" value="TreeGrafter"/>
</dbReference>
<accession>A0AAD9JFP1</accession>
<dbReference type="InterPro" id="IPR044541">
    <property type="entry name" value="FAF1_UBA"/>
</dbReference>
<dbReference type="InterPro" id="IPR050730">
    <property type="entry name" value="UBX_domain-protein"/>
</dbReference>
<dbReference type="GO" id="GO:0005783">
    <property type="term" value="C:endoplasmic reticulum"/>
    <property type="evidence" value="ECO:0007669"/>
    <property type="project" value="TreeGrafter"/>
</dbReference>
<feature type="compositionally biased region" description="Basic and acidic residues" evidence="1">
    <location>
        <begin position="467"/>
        <end position="486"/>
    </location>
</feature>
<comment type="caution">
    <text evidence="3">The sequence shown here is derived from an EMBL/GenBank/DDBJ whole genome shotgun (WGS) entry which is preliminary data.</text>
</comment>